<dbReference type="Gene3D" id="1.20.1260.10">
    <property type="match status" value="1"/>
</dbReference>
<organism evidence="1">
    <name type="scientific">Magnetospirillum gryphiswaldense</name>
    <dbReference type="NCBI Taxonomy" id="55518"/>
    <lineage>
        <taxon>Bacteria</taxon>
        <taxon>Pseudomonadati</taxon>
        <taxon>Pseudomonadota</taxon>
        <taxon>Alphaproteobacteria</taxon>
        <taxon>Rhodospirillales</taxon>
        <taxon>Rhodospirillaceae</taxon>
        <taxon>Magnetospirillum</taxon>
    </lineage>
</organism>
<dbReference type="AlphaFoldDB" id="A4TVE3"/>
<reference evidence="1" key="1">
    <citation type="journal article" date="2007" name="J. Bacteriol.">
        <title>Comparative genome analysis of four magnetotactic bacteria reveals a complex set of group-specific genes implicated in magnetosome biomineralization and function.</title>
        <authorList>
            <person name="Richter M."/>
            <person name="Kube M."/>
            <person name="Bazylinski D.A."/>
            <person name="Lombardot T."/>
            <person name="Gloeckner F.O."/>
            <person name="Reinhardt R."/>
            <person name="Schueler D."/>
        </authorList>
    </citation>
    <scope>NUCLEOTIDE SEQUENCE</scope>
    <source>
        <strain evidence="1">MSR-1</strain>
    </source>
</reference>
<protein>
    <submittedName>
        <fullName evidence="1">Uncharacterized protein</fullName>
    </submittedName>
</protein>
<proteinExistence type="predicted"/>
<accession>A4TVE3</accession>
<dbReference type="InterPro" id="IPR009078">
    <property type="entry name" value="Ferritin-like_SF"/>
</dbReference>
<dbReference type="InterPro" id="IPR012347">
    <property type="entry name" value="Ferritin-like"/>
</dbReference>
<gene>
    <name evidence="1" type="ORF">MGR_0936</name>
</gene>
<name>A4TVE3_9PROT</name>
<dbReference type="EMBL" id="CU459003">
    <property type="protein sequence ID" value="CAM74600.1"/>
    <property type="molecule type" value="Genomic_DNA"/>
</dbReference>
<dbReference type="SUPFAM" id="SSF47240">
    <property type="entry name" value="Ferritin-like"/>
    <property type="match status" value="1"/>
</dbReference>
<evidence type="ECO:0000313" key="1">
    <source>
        <dbReference type="EMBL" id="CAM74600.1"/>
    </source>
</evidence>
<sequence>MFAVTGAVHSVEDIHDAVRRMEEGAALCYDQLAIAVDLITAPDAAVTLRNLAAAARRRAKTFSGTASAPTDTARMEPPFPADGLELDNWQVLELALDMEYAMLTHLEILEALAETDTGRAEATKMAERKRLHLAELDVRQSKYPAPADFPE</sequence>